<organism evidence="1">
    <name type="scientific">Ovis aries</name>
    <name type="common">Sheep</name>
    <dbReference type="NCBI Taxonomy" id="9940"/>
    <lineage>
        <taxon>Eukaryota</taxon>
        <taxon>Metazoa</taxon>
        <taxon>Chordata</taxon>
        <taxon>Craniata</taxon>
        <taxon>Vertebrata</taxon>
        <taxon>Euteleostomi</taxon>
        <taxon>Mammalia</taxon>
        <taxon>Eutheria</taxon>
        <taxon>Laurasiatheria</taxon>
        <taxon>Artiodactyla</taxon>
        <taxon>Ruminantia</taxon>
        <taxon>Pecora</taxon>
        <taxon>Bovidae</taxon>
        <taxon>Caprinae</taxon>
        <taxon>Ovis</taxon>
    </lineage>
</organism>
<reference evidence="1" key="1">
    <citation type="submission" date="2020-11" db="EMBL/GenBank/DDBJ databases">
        <authorList>
            <person name="Davenport K.M."/>
            <person name="Bickhart D.M."/>
            <person name="Smith T.P.L."/>
            <person name="Murdoch B.M."/>
            <person name="Rosen B.D."/>
        </authorList>
    </citation>
    <scope>NUCLEOTIDE SEQUENCE [LARGE SCALE GENOMIC DNA]</scope>
    <source>
        <strain evidence="1">OAR_USU_Benz2616</strain>
    </source>
</reference>
<name>A0AC11D284_SHEEP</name>
<dbReference type="Ensembl" id="ENSOART00020058867.1">
    <property type="protein sequence ID" value="ENSOARP00020037450.1"/>
    <property type="gene ID" value="ENSOARG00020040299.1"/>
</dbReference>
<proteinExistence type="predicted"/>
<reference evidence="1" key="3">
    <citation type="submission" date="2025-09" db="UniProtKB">
        <authorList>
            <consortium name="Ensembl"/>
        </authorList>
    </citation>
    <scope>IDENTIFICATION</scope>
</reference>
<protein>
    <submittedName>
        <fullName evidence="1">Uncharacterized protein</fullName>
    </submittedName>
</protein>
<accession>A0AC11D284</accession>
<reference evidence="1" key="2">
    <citation type="submission" date="2025-08" db="UniProtKB">
        <authorList>
            <consortium name="Ensembl"/>
        </authorList>
    </citation>
    <scope>IDENTIFICATION</scope>
</reference>
<evidence type="ECO:0000313" key="1">
    <source>
        <dbReference type="Ensembl" id="ENSOARP00020037450.1"/>
    </source>
</evidence>
<sequence length="68" mass="7069">MATVRASPRGALLLLLTVAGVAEVAGGLAPGSAGALCCNHSKDNQMCRDVCEQVCTKLQIDLLAEEER</sequence>